<reference evidence="2 3" key="1">
    <citation type="journal article" date="2018" name="PLoS Pathog.">
        <title>Evolution of structural diversity of trichothecenes, a family of toxins produced by plant pathogenic and entomopathogenic fungi.</title>
        <authorList>
            <person name="Proctor R.H."/>
            <person name="McCormick S.P."/>
            <person name="Kim H.S."/>
            <person name="Cardoza R.E."/>
            <person name="Stanley A.M."/>
            <person name="Lindo L."/>
            <person name="Kelly A."/>
            <person name="Brown D.W."/>
            <person name="Lee T."/>
            <person name="Vaughan M.M."/>
            <person name="Alexander N.J."/>
            <person name="Busman M."/>
            <person name="Gutierrez S."/>
        </authorList>
    </citation>
    <scope>NUCLEOTIDE SEQUENCE [LARGE SCALE GENOMIC DNA]</scope>
    <source>
        <strain evidence="2 3">NRRL 20695</strain>
    </source>
</reference>
<protein>
    <submittedName>
        <fullName evidence="2">60s ribosomal l15</fullName>
    </submittedName>
</protein>
<dbReference type="Proteomes" id="UP000266234">
    <property type="component" value="Unassembled WGS sequence"/>
</dbReference>
<feature type="compositionally biased region" description="Basic residues" evidence="1">
    <location>
        <begin position="25"/>
        <end position="34"/>
    </location>
</feature>
<proteinExistence type="predicted"/>
<keyword evidence="3" id="KW-1185">Reference proteome</keyword>
<sequence>MPPQTRKRKTSATESNDAFDSPPKKTTRAQRKTAPKAATTRKEKTAASKPGNFAINGQTAQQCSEAKKQVQKQGDDVVKEIDKEFETRSPQIDRSKLMREISPDLVIVLPWMHSSPVSTKIQTFPQIMLKALDDLRSHVHAYKKTVKQGTGIRVPNHIRWVQDAKDLEDMNEHGLQMVKKIINHTVMPSSHELPTKPAESESGVEEVAWELIEEALPRESKDIWGKIALGQMKALRAILKVLPVEE</sequence>
<name>A0A395SXX5_9HYPO</name>
<comment type="caution">
    <text evidence="2">The sequence shown here is derived from an EMBL/GenBank/DDBJ whole genome shotgun (WGS) entry which is preliminary data.</text>
</comment>
<gene>
    <name evidence="2" type="ORF">FLONG3_4565</name>
</gene>
<dbReference type="EMBL" id="PXOG01000098">
    <property type="protein sequence ID" value="RGP77330.1"/>
    <property type="molecule type" value="Genomic_DNA"/>
</dbReference>
<dbReference type="AlphaFoldDB" id="A0A395SXX5"/>
<dbReference type="STRING" id="694270.A0A395SXX5"/>
<accession>A0A395SXX5</accession>
<evidence type="ECO:0000313" key="2">
    <source>
        <dbReference type="EMBL" id="RGP77330.1"/>
    </source>
</evidence>
<feature type="region of interest" description="Disordered" evidence="1">
    <location>
        <begin position="1"/>
        <end position="60"/>
    </location>
</feature>
<organism evidence="2 3">
    <name type="scientific">Fusarium longipes</name>
    <dbReference type="NCBI Taxonomy" id="694270"/>
    <lineage>
        <taxon>Eukaryota</taxon>
        <taxon>Fungi</taxon>
        <taxon>Dikarya</taxon>
        <taxon>Ascomycota</taxon>
        <taxon>Pezizomycotina</taxon>
        <taxon>Sordariomycetes</taxon>
        <taxon>Hypocreomycetidae</taxon>
        <taxon>Hypocreales</taxon>
        <taxon>Nectriaceae</taxon>
        <taxon>Fusarium</taxon>
    </lineage>
</organism>
<dbReference type="OrthoDB" id="3598799at2759"/>
<evidence type="ECO:0000256" key="1">
    <source>
        <dbReference type="SAM" id="MobiDB-lite"/>
    </source>
</evidence>
<evidence type="ECO:0000313" key="3">
    <source>
        <dbReference type="Proteomes" id="UP000266234"/>
    </source>
</evidence>
<feature type="compositionally biased region" description="Basic residues" evidence="1">
    <location>
        <begin position="1"/>
        <end position="10"/>
    </location>
</feature>